<protein>
    <submittedName>
        <fullName evidence="5">Magnesium chelatase</fullName>
    </submittedName>
    <submittedName>
        <fullName evidence="6">MoxR-like ATPase</fullName>
    </submittedName>
</protein>
<dbReference type="PANTHER" id="PTHR42759">
    <property type="entry name" value="MOXR FAMILY PROTEIN"/>
    <property type="match status" value="1"/>
</dbReference>
<evidence type="ECO:0000313" key="7">
    <source>
        <dbReference type="Proteomes" id="UP000055014"/>
    </source>
</evidence>
<dbReference type="InterPro" id="IPR041628">
    <property type="entry name" value="ChlI/MoxR_AAA_lid"/>
</dbReference>
<evidence type="ECO:0000256" key="3">
    <source>
        <dbReference type="ARBA" id="ARBA00061607"/>
    </source>
</evidence>
<feature type="domain" description="AAA+ ATPase" evidence="4">
    <location>
        <begin position="35"/>
        <end position="176"/>
    </location>
</feature>
<evidence type="ECO:0000259" key="4">
    <source>
        <dbReference type="SMART" id="SM00382"/>
    </source>
</evidence>
<dbReference type="EMBL" id="DQBS01000170">
    <property type="protein sequence ID" value="HCO70421.1"/>
    <property type="molecule type" value="Genomic_DNA"/>
</dbReference>
<reference evidence="5 8" key="3">
    <citation type="journal article" date="2018" name="Nat. Biotechnol.">
        <title>A standardized bacterial taxonomy based on genome phylogeny substantially revises the tree of life.</title>
        <authorList>
            <person name="Parks D.H."/>
            <person name="Chuvochina M."/>
            <person name="Waite D.W."/>
            <person name="Rinke C."/>
            <person name="Skarshewski A."/>
            <person name="Chaumeil P.A."/>
            <person name="Hugenholtz P."/>
        </authorList>
    </citation>
    <scope>NUCLEOTIDE SEQUENCE [LARGE SCALE GENOMIC DNA]</scope>
    <source>
        <strain evidence="5">UBA9905</strain>
    </source>
</reference>
<dbReference type="Gene3D" id="3.40.50.300">
    <property type="entry name" value="P-loop containing nucleotide triphosphate hydrolases"/>
    <property type="match status" value="1"/>
</dbReference>
<dbReference type="GO" id="GO:0016887">
    <property type="term" value="F:ATP hydrolysis activity"/>
    <property type="evidence" value="ECO:0007669"/>
    <property type="project" value="InterPro"/>
</dbReference>
<dbReference type="InterPro" id="IPR050764">
    <property type="entry name" value="CbbQ/NirQ/NorQ/GpvN"/>
</dbReference>
<name>A0A101I8K4_9BACT</name>
<reference evidence="6" key="1">
    <citation type="journal article" date="2015" name="MBio">
        <title>Genome-resolved metagenomic analysis reveals roles for candidate phyla and other microbial community members in biogeochemical transformations in oil reservoirs.</title>
        <authorList>
            <person name="Hu P."/>
            <person name="Tom L."/>
            <person name="Singh A."/>
            <person name="Thomas B.C."/>
            <person name="Baker B.J."/>
            <person name="Piceno Y.M."/>
            <person name="Andersen G.L."/>
            <person name="Banfield J.F."/>
        </authorList>
    </citation>
    <scope>NUCLEOTIDE SEQUENCE [LARGE SCALE GENOMIC DNA]</scope>
    <source>
        <strain evidence="6">46_70</strain>
    </source>
</reference>
<dbReference type="SMART" id="SM00382">
    <property type="entry name" value="AAA"/>
    <property type="match status" value="1"/>
</dbReference>
<evidence type="ECO:0000256" key="2">
    <source>
        <dbReference type="ARBA" id="ARBA00022840"/>
    </source>
</evidence>
<evidence type="ECO:0000256" key="1">
    <source>
        <dbReference type="ARBA" id="ARBA00022741"/>
    </source>
</evidence>
<dbReference type="AlphaFoldDB" id="A0A101I8K4"/>
<dbReference type="InterPro" id="IPR027417">
    <property type="entry name" value="P-loop_NTPase"/>
</dbReference>
<dbReference type="FunFam" id="3.40.50.300:FF:000640">
    <property type="entry name" value="MoxR family ATPase"/>
    <property type="match status" value="1"/>
</dbReference>
<dbReference type="Proteomes" id="UP000264215">
    <property type="component" value="Unassembled WGS sequence"/>
</dbReference>
<dbReference type="SUPFAM" id="SSF52540">
    <property type="entry name" value="P-loop containing nucleoside triphosphate hydrolases"/>
    <property type="match status" value="1"/>
</dbReference>
<comment type="similarity">
    <text evidence="3">Belongs to the MoxR family.</text>
</comment>
<dbReference type="CDD" id="cd00009">
    <property type="entry name" value="AAA"/>
    <property type="match status" value="1"/>
</dbReference>
<dbReference type="InterPro" id="IPR011703">
    <property type="entry name" value="ATPase_AAA-3"/>
</dbReference>
<dbReference type="InterPro" id="IPR003593">
    <property type="entry name" value="AAA+_ATPase"/>
</dbReference>
<proteinExistence type="inferred from homology"/>
<dbReference type="GO" id="GO:0005524">
    <property type="term" value="F:ATP binding"/>
    <property type="evidence" value="ECO:0007669"/>
    <property type="project" value="UniProtKB-KW"/>
</dbReference>
<accession>A0A101I8K4</accession>
<dbReference type="Pfam" id="PF17863">
    <property type="entry name" value="AAA_lid_2"/>
    <property type="match status" value="1"/>
</dbReference>
<keyword evidence="1" id="KW-0547">Nucleotide-binding</keyword>
<organism evidence="6 7">
    <name type="scientific">Mesotoga infera</name>
    <dbReference type="NCBI Taxonomy" id="1236046"/>
    <lineage>
        <taxon>Bacteria</taxon>
        <taxon>Thermotogati</taxon>
        <taxon>Thermotogota</taxon>
        <taxon>Thermotogae</taxon>
        <taxon>Kosmotogales</taxon>
        <taxon>Kosmotogaceae</taxon>
        <taxon>Mesotoga</taxon>
    </lineage>
</organism>
<dbReference type="PATRIC" id="fig|1236046.5.peg.98"/>
<evidence type="ECO:0000313" key="8">
    <source>
        <dbReference type="Proteomes" id="UP000264215"/>
    </source>
</evidence>
<sequence>MIPIKDFGSKLLNNISRVIVGKDRVIERVLAVLLSGGHVLINDVPGVGKTMLARSLAVSLGLEFNRIQCTPDLLPGDVTGLNILDLKTNEFTFRKGPIFTEILLVDEINRTTPRTQSALLEAMAERQVTVEGRTLKMESPFFLIATQNPVEFEGTFPLPEAQLDRFAISLAMGYPGEQGEKGLLKGISSEHPITALKPVSSREELIDVMKKTKEIIVEDSLLGYIVSIVNETRKHREIQLGASPRGSIALMETAKALAGLRGRSFAIPDDVKEVAPDVLSHRVIIRPEARLMRRTNRDIVMDIVQSIPIPLEYEKA</sequence>
<dbReference type="Pfam" id="PF07726">
    <property type="entry name" value="AAA_3"/>
    <property type="match status" value="1"/>
</dbReference>
<reference evidence="7" key="2">
    <citation type="journal article" date="2015" name="MBio">
        <title>Genome-Resolved Metagenomic Analysis Reveals Roles for Candidate Phyla and Other Microbial Community Members in Biogeochemical Transformations in Oil Reservoirs.</title>
        <authorList>
            <person name="Hu P."/>
            <person name="Tom L."/>
            <person name="Singh A."/>
            <person name="Thomas B.C."/>
            <person name="Baker B.J."/>
            <person name="Piceno Y.M."/>
            <person name="Andersen G.L."/>
            <person name="Banfield J.F."/>
        </authorList>
    </citation>
    <scope>NUCLEOTIDE SEQUENCE [LARGE SCALE GENOMIC DNA]</scope>
</reference>
<dbReference type="PIRSF" id="PIRSF002849">
    <property type="entry name" value="AAA_ATPase_chaperone_MoxR_prd"/>
    <property type="match status" value="1"/>
</dbReference>
<evidence type="ECO:0000313" key="6">
    <source>
        <dbReference type="EMBL" id="KUK90343.1"/>
    </source>
</evidence>
<comment type="caution">
    <text evidence="6">The sequence shown here is derived from an EMBL/GenBank/DDBJ whole genome shotgun (WGS) entry which is preliminary data.</text>
</comment>
<dbReference type="EMBL" id="LGGW01000039">
    <property type="protein sequence ID" value="KUK90343.1"/>
    <property type="molecule type" value="Genomic_DNA"/>
</dbReference>
<gene>
    <name evidence="5" type="ORF">DIT26_07605</name>
    <name evidence="6" type="ORF">XE02_0582</name>
</gene>
<dbReference type="PANTHER" id="PTHR42759:SF5">
    <property type="entry name" value="METHANOL DEHYDROGENASE REGULATOR"/>
    <property type="match status" value="1"/>
</dbReference>
<dbReference type="Proteomes" id="UP000055014">
    <property type="component" value="Unassembled WGS sequence"/>
</dbReference>
<keyword evidence="2" id="KW-0067">ATP-binding</keyword>
<dbReference type="Gene3D" id="1.10.8.80">
    <property type="entry name" value="Magnesium chelatase subunit I, C-Terminal domain"/>
    <property type="match status" value="1"/>
</dbReference>
<evidence type="ECO:0000313" key="5">
    <source>
        <dbReference type="EMBL" id="HCO70421.1"/>
    </source>
</evidence>